<dbReference type="GO" id="GO:0004519">
    <property type="term" value="F:endonuclease activity"/>
    <property type="evidence" value="ECO:0007669"/>
    <property type="project" value="UniProtKB-KW"/>
</dbReference>
<dbReference type="GO" id="GO:0003677">
    <property type="term" value="F:DNA binding"/>
    <property type="evidence" value="ECO:0007669"/>
    <property type="project" value="UniProtKB-KW"/>
</dbReference>
<dbReference type="PANTHER" id="PTHR30408:SF12">
    <property type="entry name" value="TYPE I RESTRICTION ENZYME MJAVIII SPECIFICITY SUBUNIT"/>
    <property type="match status" value="1"/>
</dbReference>
<evidence type="ECO:0000259" key="5">
    <source>
        <dbReference type="Pfam" id="PF01420"/>
    </source>
</evidence>
<gene>
    <name evidence="6" type="ORF">H1R13_04285</name>
</gene>
<evidence type="ECO:0000256" key="4">
    <source>
        <dbReference type="SAM" id="MobiDB-lite"/>
    </source>
</evidence>
<comment type="caution">
    <text evidence="6">The sequence shown here is derived from an EMBL/GenBank/DDBJ whole genome shotgun (WGS) entry which is preliminary data.</text>
</comment>
<evidence type="ECO:0000313" key="6">
    <source>
        <dbReference type="EMBL" id="MBC2864238.1"/>
    </source>
</evidence>
<reference evidence="6 7" key="1">
    <citation type="submission" date="2020-08" db="EMBL/GenBank/DDBJ databases">
        <title>Whole-Genome Sequence of French Clinical Streptomyces mexicanus Strain Q0842.</title>
        <authorList>
            <person name="Boxberger M."/>
            <person name="La Scola B."/>
        </authorList>
    </citation>
    <scope>NUCLEOTIDE SEQUENCE [LARGE SCALE GENOMIC DNA]</scope>
    <source>
        <strain evidence="6 7">Marseille-Q0842</strain>
    </source>
</reference>
<dbReference type="RefSeq" id="WP_159666723.1">
    <property type="nucleotide sequence ID" value="NZ_JACMHY010000001.1"/>
</dbReference>
<keyword evidence="6" id="KW-0255">Endonuclease</keyword>
<dbReference type="OrthoDB" id="3197085at2"/>
<name>A0A7X1I0C4_9ACTN</name>
<dbReference type="InterPro" id="IPR000055">
    <property type="entry name" value="Restrct_endonuc_typeI_TRD"/>
</dbReference>
<keyword evidence="2" id="KW-0680">Restriction system</keyword>
<dbReference type="Pfam" id="PF01420">
    <property type="entry name" value="Methylase_S"/>
    <property type="match status" value="1"/>
</dbReference>
<feature type="compositionally biased region" description="Basic residues" evidence="4">
    <location>
        <begin position="215"/>
        <end position="224"/>
    </location>
</feature>
<keyword evidence="3" id="KW-0238">DNA-binding</keyword>
<evidence type="ECO:0000256" key="1">
    <source>
        <dbReference type="ARBA" id="ARBA00010923"/>
    </source>
</evidence>
<feature type="region of interest" description="Disordered" evidence="4">
    <location>
        <begin position="195"/>
        <end position="224"/>
    </location>
</feature>
<evidence type="ECO:0000313" key="7">
    <source>
        <dbReference type="Proteomes" id="UP000517694"/>
    </source>
</evidence>
<evidence type="ECO:0000256" key="2">
    <source>
        <dbReference type="ARBA" id="ARBA00022747"/>
    </source>
</evidence>
<dbReference type="EMBL" id="JACMHY010000001">
    <property type="protein sequence ID" value="MBC2864238.1"/>
    <property type="molecule type" value="Genomic_DNA"/>
</dbReference>
<dbReference type="GO" id="GO:0009307">
    <property type="term" value="P:DNA restriction-modification system"/>
    <property type="evidence" value="ECO:0007669"/>
    <property type="project" value="UniProtKB-KW"/>
</dbReference>
<keyword evidence="6" id="KW-0540">Nuclease</keyword>
<dbReference type="AlphaFoldDB" id="A0A7X1I0C4"/>
<proteinExistence type="inferred from homology"/>
<feature type="domain" description="Type I restriction modification DNA specificity" evidence="5">
    <location>
        <begin position="4"/>
        <end position="181"/>
    </location>
</feature>
<sequence length="224" mass="24344">MSAQSVRLGDICTVTASPSSDLFTEFGVDVEGIPVVTPADITDSQRIDPEALRQVPDTITGLERFRLRPGDLVIVRLGGVGKVALVDDAADGWVYHSSCIRVRPHIERVDPVYLAAYLAHPPVVAELLSHVQVGTVPILTTQSLEGLPVLLPDARRQRIMAEALGEVSLQIDLQQRILTRLSAVRQGIFAQMLGDELPGTTTSRAPSAAPERRAPRTRRTSRMS</sequence>
<comment type="similarity">
    <text evidence="1">Belongs to the type-I restriction system S methylase family.</text>
</comment>
<dbReference type="InterPro" id="IPR044946">
    <property type="entry name" value="Restrct_endonuc_typeI_TRD_sf"/>
</dbReference>
<accession>A0A7X1I0C4</accession>
<dbReference type="Gene3D" id="3.90.220.20">
    <property type="entry name" value="DNA methylase specificity domains"/>
    <property type="match status" value="1"/>
</dbReference>
<keyword evidence="6" id="KW-0378">Hydrolase</keyword>
<protein>
    <submittedName>
        <fullName evidence="6">Restriction endonuclease subunit S</fullName>
    </submittedName>
</protein>
<dbReference type="InterPro" id="IPR052021">
    <property type="entry name" value="Type-I_RS_S_subunit"/>
</dbReference>
<evidence type="ECO:0000256" key="3">
    <source>
        <dbReference type="ARBA" id="ARBA00023125"/>
    </source>
</evidence>
<organism evidence="6 7">
    <name type="scientific">Streptomyces mexicanus</name>
    <dbReference type="NCBI Taxonomy" id="178566"/>
    <lineage>
        <taxon>Bacteria</taxon>
        <taxon>Bacillati</taxon>
        <taxon>Actinomycetota</taxon>
        <taxon>Actinomycetes</taxon>
        <taxon>Kitasatosporales</taxon>
        <taxon>Streptomycetaceae</taxon>
        <taxon>Streptomyces</taxon>
    </lineage>
</organism>
<dbReference type="SUPFAM" id="SSF116734">
    <property type="entry name" value="DNA methylase specificity domain"/>
    <property type="match status" value="1"/>
</dbReference>
<dbReference type="Proteomes" id="UP000517694">
    <property type="component" value="Unassembled WGS sequence"/>
</dbReference>
<keyword evidence="7" id="KW-1185">Reference proteome</keyword>
<dbReference type="PANTHER" id="PTHR30408">
    <property type="entry name" value="TYPE-1 RESTRICTION ENZYME ECOKI SPECIFICITY PROTEIN"/>
    <property type="match status" value="1"/>
</dbReference>